<dbReference type="AlphaFoldDB" id="A0ABD2I2Y8"/>
<feature type="chain" id="PRO_5044884624" evidence="2">
    <location>
        <begin position="23"/>
        <end position="120"/>
    </location>
</feature>
<sequence length="120" mass="12351">MNFAANVFIAFLIVVLVQCVFGGGCFSSGSSSSSSSHGSYGRHQAALTIHTSARNEIFGKLNTTKKNDGGGTSKNTAGASSSRGTTNRGTTNRGTTSRGTTNRGTTNRGTTSRGKGNPRK</sequence>
<evidence type="ECO:0000313" key="4">
    <source>
        <dbReference type="Proteomes" id="UP001620645"/>
    </source>
</evidence>
<name>A0ABD2I2Y8_HETSC</name>
<dbReference type="EMBL" id="JBICCN010000357">
    <property type="protein sequence ID" value="KAL3074454.1"/>
    <property type="molecule type" value="Genomic_DNA"/>
</dbReference>
<evidence type="ECO:0000256" key="2">
    <source>
        <dbReference type="SAM" id="SignalP"/>
    </source>
</evidence>
<proteinExistence type="predicted"/>
<keyword evidence="2" id="KW-0732">Signal</keyword>
<accession>A0ABD2I2Y8</accession>
<reference evidence="3 4" key="1">
    <citation type="submission" date="2024-10" db="EMBL/GenBank/DDBJ databases">
        <authorList>
            <person name="Kim D."/>
        </authorList>
    </citation>
    <scope>NUCLEOTIDE SEQUENCE [LARGE SCALE GENOMIC DNA]</scope>
    <source>
        <strain evidence="3">Taebaek</strain>
    </source>
</reference>
<comment type="caution">
    <text evidence="3">The sequence shown here is derived from an EMBL/GenBank/DDBJ whole genome shotgun (WGS) entry which is preliminary data.</text>
</comment>
<feature type="compositionally biased region" description="Low complexity" evidence="1">
    <location>
        <begin position="27"/>
        <end position="41"/>
    </location>
</feature>
<dbReference type="Proteomes" id="UP001620645">
    <property type="component" value="Unassembled WGS sequence"/>
</dbReference>
<feature type="signal peptide" evidence="2">
    <location>
        <begin position="1"/>
        <end position="22"/>
    </location>
</feature>
<feature type="compositionally biased region" description="Low complexity" evidence="1">
    <location>
        <begin position="80"/>
        <end position="114"/>
    </location>
</feature>
<gene>
    <name evidence="3" type="ORF">niasHS_015284</name>
</gene>
<organism evidence="3 4">
    <name type="scientific">Heterodera schachtii</name>
    <name type="common">Sugarbeet cyst nematode worm</name>
    <name type="synonym">Tylenchus schachtii</name>
    <dbReference type="NCBI Taxonomy" id="97005"/>
    <lineage>
        <taxon>Eukaryota</taxon>
        <taxon>Metazoa</taxon>
        <taxon>Ecdysozoa</taxon>
        <taxon>Nematoda</taxon>
        <taxon>Chromadorea</taxon>
        <taxon>Rhabditida</taxon>
        <taxon>Tylenchina</taxon>
        <taxon>Tylenchomorpha</taxon>
        <taxon>Tylenchoidea</taxon>
        <taxon>Heteroderidae</taxon>
        <taxon>Heteroderinae</taxon>
        <taxon>Heterodera</taxon>
    </lineage>
</organism>
<feature type="region of interest" description="Disordered" evidence="1">
    <location>
        <begin position="27"/>
        <end position="120"/>
    </location>
</feature>
<protein>
    <submittedName>
        <fullName evidence="3">Uncharacterized protein</fullName>
    </submittedName>
</protein>
<evidence type="ECO:0000256" key="1">
    <source>
        <dbReference type="SAM" id="MobiDB-lite"/>
    </source>
</evidence>
<evidence type="ECO:0000313" key="3">
    <source>
        <dbReference type="EMBL" id="KAL3074454.1"/>
    </source>
</evidence>
<keyword evidence="4" id="KW-1185">Reference proteome</keyword>